<evidence type="ECO:0000313" key="2">
    <source>
        <dbReference type="EMBL" id="KIL54051.1"/>
    </source>
</evidence>
<feature type="compositionally biased region" description="Polar residues" evidence="1">
    <location>
        <begin position="9"/>
        <end position="19"/>
    </location>
</feature>
<dbReference type="HOGENOM" id="CLU_2670593_0_0_1"/>
<dbReference type="AlphaFoldDB" id="A0A0C2WBV4"/>
<name>A0A0C2WBV4_AMAMK</name>
<protein>
    <submittedName>
        <fullName evidence="2">Uncharacterized protein</fullName>
    </submittedName>
</protein>
<accession>A0A0C2WBV4</accession>
<evidence type="ECO:0000313" key="3">
    <source>
        <dbReference type="Proteomes" id="UP000054549"/>
    </source>
</evidence>
<keyword evidence="3" id="KW-1185">Reference proteome</keyword>
<organism evidence="2 3">
    <name type="scientific">Amanita muscaria (strain Koide BX008)</name>
    <dbReference type="NCBI Taxonomy" id="946122"/>
    <lineage>
        <taxon>Eukaryota</taxon>
        <taxon>Fungi</taxon>
        <taxon>Dikarya</taxon>
        <taxon>Basidiomycota</taxon>
        <taxon>Agaricomycotina</taxon>
        <taxon>Agaricomycetes</taxon>
        <taxon>Agaricomycetidae</taxon>
        <taxon>Agaricales</taxon>
        <taxon>Pluteineae</taxon>
        <taxon>Amanitaceae</taxon>
        <taxon>Amanita</taxon>
    </lineage>
</organism>
<proteinExistence type="predicted"/>
<reference evidence="2 3" key="1">
    <citation type="submission" date="2014-04" db="EMBL/GenBank/DDBJ databases">
        <title>Evolutionary Origins and Diversification of the Mycorrhizal Mutualists.</title>
        <authorList>
            <consortium name="DOE Joint Genome Institute"/>
            <consortium name="Mycorrhizal Genomics Consortium"/>
            <person name="Kohler A."/>
            <person name="Kuo A."/>
            <person name="Nagy L.G."/>
            <person name="Floudas D."/>
            <person name="Copeland A."/>
            <person name="Barry K.W."/>
            <person name="Cichocki N."/>
            <person name="Veneault-Fourrey C."/>
            <person name="LaButti K."/>
            <person name="Lindquist E.A."/>
            <person name="Lipzen A."/>
            <person name="Lundell T."/>
            <person name="Morin E."/>
            <person name="Murat C."/>
            <person name="Riley R."/>
            <person name="Ohm R."/>
            <person name="Sun H."/>
            <person name="Tunlid A."/>
            <person name="Henrissat B."/>
            <person name="Grigoriev I.V."/>
            <person name="Hibbett D.S."/>
            <person name="Martin F."/>
        </authorList>
    </citation>
    <scope>NUCLEOTIDE SEQUENCE [LARGE SCALE GENOMIC DNA]</scope>
    <source>
        <strain evidence="2 3">Koide BX008</strain>
    </source>
</reference>
<evidence type="ECO:0000256" key="1">
    <source>
        <dbReference type="SAM" id="MobiDB-lite"/>
    </source>
</evidence>
<feature type="region of interest" description="Disordered" evidence="1">
    <location>
        <begin position="1"/>
        <end position="20"/>
    </location>
</feature>
<gene>
    <name evidence="2" type="ORF">M378DRAFT_174466</name>
</gene>
<sequence length="75" mass="8214">MHERWTPRANISATQSPDQTKLERKAVANVGEDVAVIISDYCGSPVAIGCTKGAMKWLDLCSISSERSSRSRFCP</sequence>
<dbReference type="InParanoid" id="A0A0C2WBV4"/>
<dbReference type="Proteomes" id="UP000054549">
    <property type="component" value="Unassembled WGS sequence"/>
</dbReference>
<dbReference type="EMBL" id="KN818990">
    <property type="protein sequence ID" value="KIL54051.1"/>
    <property type="molecule type" value="Genomic_DNA"/>
</dbReference>